<dbReference type="RefSeq" id="WP_247995672.1">
    <property type="nucleotide sequence ID" value="NZ_CP096022.1"/>
</dbReference>
<dbReference type="Proteomes" id="UP000831768">
    <property type="component" value="Plasmid unnamed3"/>
</dbReference>
<sequence>MKELQCCSSRSRWTVVVTVAVFLLVGSVIPSPFPRYSEFERLGPDKFLHFVGHAGLATALVNALETERQSERTAVLLAISGSTTYGIITNSIQRWIPTRDSERTDMVAGFLGSVVGAVAGTTRATREIHNVGSN</sequence>
<dbReference type="KEGG" id="haad:MW046_18345"/>
<dbReference type="AlphaFoldDB" id="A0A8U0A965"/>
<dbReference type="GeneID" id="71930050"/>
<dbReference type="NCBIfam" id="NF037970">
    <property type="entry name" value="vanZ_1"/>
    <property type="match status" value="1"/>
</dbReference>
<geneLocation type="plasmid" evidence="1 2">
    <name>unnamed3</name>
</geneLocation>
<accession>A0A8U0A965</accession>
<proteinExistence type="predicted"/>
<reference evidence="1" key="1">
    <citation type="submission" date="2022-04" db="EMBL/GenBank/DDBJ databases">
        <title>Halocatena sp. nov., isolated from a salt lake.</title>
        <authorList>
            <person name="Cui H.-L."/>
        </authorList>
    </citation>
    <scope>NUCLEOTIDE SEQUENCE</scope>
    <source>
        <strain evidence="1">AD-1</strain>
        <plasmid evidence="1">unnamed3</plasmid>
    </source>
</reference>
<keyword evidence="2" id="KW-1185">Reference proteome</keyword>
<evidence type="ECO:0000313" key="1">
    <source>
        <dbReference type="EMBL" id="UPM45018.1"/>
    </source>
</evidence>
<protein>
    <submittedName>
        <fullName evidence="1">VanZ family protein</fullName>
    </submittedName>
</protein>
<name>A0A8U0A965_9EURY</name>
<evidence type="ECO:0000313" key="2">
    <source>
        <dbReference type="Proteomes" id="UP000831768"/>
    </source>
</evidence>
<keyword evidence="1" id="KW-0614">Plasmid</keyword>
<organism evidence="1 2">
    <name type="scientific">Halocatena salina</name>
    <dbReference type="NCBI Taxonomy" id="2934340"/>
    <lineage>
        <taxon>Archaea</taxon>
        <taxon>Methanobacteriati</taxon>
        <taxon>Methanobacteriota</taxon>
        <taxon>Stenosarchaea group</taxon>
        <taxon>Halobacteria</taxon>
        <taxon>Halobacteriales</taxon>
        <taxon>Natronomonadaceae</taxon>
        <taxon>Halocatena</taxon>
    </lineage>
</organism>
<gene>
    <name evidence="1" type="ORF">MW046_18345</name>
</gene>
<dbReference type="EMBL" id="CP096022">
    <property type="protein sequence ID" value="UPM45018.1"/>
    <property type="molecule type" value="Genomic_DNA"/>
</dbReference>